<dbReference type="GO" id="GO:0016020">
    <property type="term" value="C:membrane"/>
    <property type="evidence" value="ECO:0007669"/>
    <property type="project" value="UniProtKB-SubCell"/>
</dbReference>
<evidence type="ECO:0000256" key="10">
    <source>
        <dbReference type="ARBA" id="ARBA00064003"/>
    </source>
</evidence>
<feature type="transmembrane region" description="Helical" evidence="13">
    <location>
        <begin position="24"/>
        <end position="52"/>
    </location>
</feature>
<keyword evidence="13" id="KW-0472">Membrane</keyword>
<dbReference type="InterPro" id="IPR003660">
    <property type="entry name" value="HAMP_dom"/>
</dbReference>
<sequence length="815" mass="89912">MAKATKAQGPSMLDPYTKQHRRSLAIKLLVLVLLTTLTIAAVGGVIAVCLNFQQDRSMLENRLDQIRASALPGMSSSLWNFDEEQLELQVNSLLAVDDITRIEVHWRDWNDEPRLLIREEAHSQEDIVERSYPLVYSAPGLAPQTLGDLTLYASLDSIYQLASYRTHLMVLLQVIQTLLLAVLLLWLVRHLLTRHLESIADYANHLTLNNLDQALQLKRGASSTNAWDELDDVVQAFNHMRTTMLEDLATRQEMAEALRAEKQAKLESRRQKSAAEAANQAKSLFLATMSHEIRTPMNGVIGMVELLRDTSLSETQRHYLNVIHRSGISLLDIINDVLDYSKIEAGKLTVENSEYHLETLLDDCAQLFGVRANDKGVELISCLQPGAPKRVRGDITRVRQVLINLIGNAFKFTERGQIVVRACQSATAAGEPCLTFSVADTGIGISQESAEAIFDSFNQADNSTTRKYGGTGLGLAISKSLVELMGGEIGVDASPPGGGARFWFRVPFDPTTAHFQDAGDDNDRRVLSGKRLLLAARNPVLLAILDRHARDWGMDVHCAANQISAQRTVEVSRSQGHNFDYLVVDYDLASGDAFSLTQYFAKAAGNDCQSVVFARNDLEFSPSLLARNHVEASLRKPLTPRRLRRQLVALAVGGEHNVAPQVEAAAPLSVDISGLNILVAEDNSVNRMVIQGLLAKAQAAPDIVINGLEAVAAVKARATGYDLILMDCEMPELDGFDATRRIRDFERQQGRDATPIVALTAHALEEHREAVFACGMDYYLSKPMTFENLTDMLQNLGLMVSPHRYFKTPTAVGSA</sequence>
<feature type="modified residue" description="4-aspartylphosphate" evidence="12">
    <location>
        <position position="585"/>
    </location>
</feature>
<dbReference type="InterPro" id="IPR003661">
    <property type="entry name" value="HisK_dim/P_dom"/>
</dbReference>
<protein>
    <recommendedName>
        <fullName evidence="11">Sensory/regulatory protein RpfC</fullName>
        <ecNumber evidence="3">2.7.13.3</ecNumber>
    </recommendedName>
</protein>
<evidence type="ECO:0000256" key="13">
    <source>
        <dbReference type="SAM" id="Phobius"/>
    </source>
</evidence>
<feature type="domain" description="HAMP" evidence="16">
    <location>
        <begin position="190"/>
        <end position="249"/>
    </location>
</feature>
<evidence type="ECO:0000259" key="15">
    <source>
        <dbReference type="PROSITE" id="PS50110"/>
    </source>
</evidence>
<comment type="subunit">
    <text evidence="10">At low DSF concentrations, interacts with RpfF.</text>
</comment>
<dbReference type="PRINTS" id="PR00344">
    <property type="entry name" value="BCTRLSENSOR"/>
</dbReference>
<feature type="domain" description="Response regulatory" evidence="15">
    <location>
        <begin position="676"/>
        <end position="797"/>
    </location>
</feature>
<dbReference type="SUPFAM" id="SSF47384">
    <property type="entry name" value="Homodimeric domain of signal transducing histidine kinase"/>
    <property type="match status" value="1"/>
</dbReference>
<reference evidence="18" key="1">
    <citation type="journal article" date="2019" name="Int. J. Syst. Evol. Microbiol.">
        <title>The Global Catalogue of Microorganisms (GCM) 10K type strain sequencing project: providing services to taxonomists for standard genome sequencing and annotation.</title>
        <authorList>
            <consortium name="The Broad Institute Genomics Platform"/>
            <consortium name="The Broad Institute Genome Sequencing Center for Infectious Disease"/>
            <person name="Wu L."/>
            <person name="Ma J."/>
        </authorList>
    </citation>
    <scope>NUCLEOTIDE SEQUENCE [LARGE SCALE GENOMIC DNA]</scope>
    <source>
        <strain evidence="18">JCM 19134</strain>
    </source>
</reference>
<dbReference type="SUPFAM" id="SSF52172">
    <property type="entry name" value="CheY-like"/>
    <property type="match status" value="2"/>
</dbReference>
<dbReference type="Gene3D" id="3.40.50.2300">
    <property type="match status" value="2"/>
</dbReference>
<keyword evidence="6" id="KW-0547">Nucleotide-binding</keyword>
<dbReference type="Gene3D" id="1.10.287.130">
    <property type="match status" value="1"/>
</dbReference>
<evidence type="ECO:0000256" key="11">
    <source>
        <dbReference type="ARBA" id="ARBA00068150"/>
    </source>
</evidence>
<evidence type="ECO:0000259" key="14">
    <source>
        <dbReference type="PROSITE" id="PS50109"/>
    </source>
</evidence>
<gene>
    <name evidence="17" type="ORF">GCM10025791_14840</name>
</gene>
<keyword evidence="13" id="KW-0812">Transmembrane</keyword>
<dbReference type="PROSITE" id="PS50109">
    <property type="entry name" value="HIS_KIN"/>
    <property type="match status" value="1"/>
</dbReference>
<evidence type="ECO:0000313" key="17">
    <source>
        <dbReference type="EMBL" id="GAA4938059.1"/>
    </source>
</evidence>
<feature type="domain" description="Histidine kinase" evidence="14">
    <location>
        <begin position="288"/>
        <end position="510"/>
    </location>
</feature>
<dbReference type="PROSITE" id="PS50885">
    <property type="entry name" value="HAMP"/>
    <property type="match status" value="1"/>
</dbReference>
<dbReference type="InterPro" id="IPR003594">
    <property type="entry name" value="HATPase_dom"/>
</dbReference>
<dbReference type="CDD" id="cd16922">
    <property type="entry name" value="HATPase_EvgS-ArcB-TorS-like"/>
    <property type="match status" value="1"/>
</dbReference>
<dbReference type="PANTHER" id="PTHR45339">
    <property type="entry name" value="HYBRID SIGNAL TRANSDUCTION HISTIDINE KINASE J"/>
    <property type="match status" value="1"/>
</dbReference>
<name>A0AAV3U0B8_9ALTE</name>
<dbReference type="GO" id="GO:0005524">
    <property type="term" value="F:ATP binding"/>
    <property type="evidence" value="ECO:0007669"/>
    <property type="project" value="UniProtKB-KW"/>
</dbReference>
<dbReference type="GO" id="GO:0000155">
    <property type="term" value="F:phosphorelay sensor kinase activity"/>
    <property type="evidence" value="ECO:0007669"/>
    <property type="project" value="InterPro"/>
</dbReference>
<accession>A0AAV3U0B8</accession>
<evidence type="ECO:0000256" key="12">
    <source>
        <dbReference type="PROSITE-ProRule" id="PRU00169"/>
    </source>
</evidence>
<keyword evidence="9" id="KW-0902">Two-component regulatory system</keyword>
<dbReference type="FunFam" id="3.30.565.10:FF:000010">
    <property type="entry name" value="Sensor histidine kinase RcsC"/>
    <property type="match status" value="1"/>
</dbReference>
<evidence type="ECO:0000256" key="2">
    <source>
        <dbReference type="ARBA" id="ARBA00004370"/>
    </source>
</evidence>
<dbReference type="SMART" id="SM00387">
    <property type="entry name" value="HATPase_c"/>
    <property type="match status" value="1"/>
</dbReference>
<keyword evidence="4 12" id="KW-0597">Phosphoprotein</keyword>
<dbReference type="EMBL" id="BAABLX010000009">
    <property type="protein sequence ID" value="GAA4938059.1"/>
    <property type="molecule type" value="Genomic_DNA"/>
</dbReference>
<evidence type="ECO:0000256" key="7">
    <source>
        <dbReference type="ARBA" id="ARBA00022777"/>
    </source>
</evidence>
<dbReference type="PROSITE" id="PS50110">
    <property type="entry name" value="RESPONSE_REGULATORY"/>
    <property type="match status" value="2"/>
</dbReference>
<keyword evidence="5" id="KW-0808">Transferase</keyword>
<dbReference type="SMART" id="SM00304">
    <property type="entry name" value="HAMP"/>
    <property type="match status" value="1"/>
</dbReference>
<evidence type="ECO:0000256" key="9">
    <source>
        <dbReference type="ARBA" id="ARBA00023012"/>
    </source>
</evidence>
<keyword evidence="8" id="KW-0067">ATP-binding</keyword>
<evidence type="ECO:0000256" key="4">
    <source>
        <dbReference type="ARBA" id="ARBA00022553"/>
    </source>
</evidence>
<comment type="caution">
    <text evidence="17">The sequence shown here is derived from an EMBL/GenBank/DDBJ whole genome shotgun (WGS) entry which is preliminary data.</text>
</comment>
<dbReference type="Gene3D" id="6.10.340.10">
    <property type="match status" value="1"/>
</dbReference>
<dbReference type="InterPro" id="IPR004358">
    <property type="entry name" value="Sig_transdc_His_kin-like_C"/>
</dbReference>
<organism evidence="17 18">
    <name type="scientific">Halioxenophilus aromaticivorans</name>
    <dbReference type="NCBI Taxonomy" id="1306992"/>
    <lineage>
        <taxon>Bacteria</taxon>
        <taxon>Pseudomonadati</taxon>
        <taxon>Pseudomonadota</taxon>
        <taxon>Gammaproteobacteria</taxon>
        <taxon>Alteromonadales</taxon>
        <taxon>Alteromonadaceae</taxon>
        <taxon>Halioxenophilus</taxon>
    </lineage>
</organism>
<evidence type="ECO:0000313" key="18">
    <source>
        <dbReference type="Proteomes" id="UP001409585"/>
    </source>
</evidence>
<dbReference type="SMART" id="SM00448">
    <property type="entry name" value="REC"/>
    <property type="match status" value="1"/>
</dbReference>
<evidence type="ECO:0000256" key="6">
    <source>
        <dbReference type="ARBA" id="ARBA00022741"/>
    </source>
</evidence>
<dbReference type="InterPro" id="IPR033414">
    <property type="entry name" value="Sensor_dom"/>
</dbReference>
<dbReference type="InterPro" id="IPR036097">
    <property type="entry name" value="HisK_dim/P_sf"/>
</dbReference>
<dbReference type="Pfam" id="PF02518">
    <property type="entry name" value="HATPase_c"/>
    <property type="match status" value="1"/>
</dbReference>
<dbReference type="SUPFAM" id="SSF55874">
    <property type="entry name" value="ATPase domain of HSP90 chaperone/DNA topoisomerase II/histidine kinase"/>
    <property type="match status" value="1"/>
</dbReference>
<evidence type="ECO:0000256" key="8">
    <source>
        <dbReference type="ARBA" id="ARBA00022840"/>
    </source>
</evidence>
<dbReference type="Pfam" id="PF00512">
    <property type="entry name" value="HisKA"/>
    <property type="match status" value="1"/>
</dbReference>
<proteinExistence type="predicted"/>
<feature type="domain" description="Response regulatory" evidence="15">
    <location>
        <begin position="531"/>
        <end position="651"/>
    </location>
</feature>
<keyword evidence="18" id="KW-1185">Reference proteome</keyword>
<dbReference type="EC" id="2.7.13.3" evidence="3"/>
<dbReference type="InterPro" id="IPR011006">
    <property type="entry name" value="CheY-like_superfamily"/>
</dbReference>
<dbReference type="FunFam" id="1.10.287.130:FF:000002">
    <property type="entry name" value="Two-component osmosensing histidine kinase"/>
    <property type="match status" value="1"/>
</dbReference>
<dbReference type="CDD" id="cd17546">
    <property type="entry name" value="REC_hyHK_CKI1_RcsC-like"/>
    <property type="match status" value="1"/>
</dbReference>
<feature type="modified residue" description="4-aspartylphosphate" evidence="12">
    <location>
        <position position="727"/>
    </location>
</feature>
<comment type="catalytic activity">
    <reaction evidence="1">
        <text>ATP + protein L-histidine = ADP + protein N-phospho-L-histidine.</text>
        <dbReference type="EC" id="2.7.13.3"/>
    </reaction>
</comment>
<dbReference type="Proteomes" id="UP001409585">
    <property type="component" value="Unassembled WGS sequence"/>
</dbReference>
<dbReference type="InterPro" id="IPR005467">
    <property type="entry name" value="His_kinase_dom"/>
</dbReference>
<keyword evidence="13" id="KW-1133">Transmembrane helix</keyword>
<evidence type="ECO:0000256" key="3">
    <source>
        <dbReference type="ARBA" id="ARBA00012438"/>
    </source>
</evidence>
<evidence type="ECO:0000256" key="1">
    <source>
        <dbReference type="ARBA" id="ARBA00000085"/>
    </source>
</evidence>
<dbReference type="SMART" id="SM00388">
    <property type="entry name" value="HisKA"/>
    <property type="match status" value="1"/>
</dbReference>
<dbReference type="PANTHER" id="PTHR45339:SF1">
    <property type="entry name" value="HYBRID SIGNAL TRANSDUCTION HISTIDINE KINASE J"/>
    <property type="match status" value="1"/>
</dbReference>
<dbReference type="AlphaFoldDB" id="A0AAV3U0B8"/>
<dbReference type="Pfam" id="PF00072">
    <property type="entry name" value="Response_reg"/>
    <property type="match status" value="1"/>
</dbReference>
<dbReference type="Gene3D" id="3.30.565.10">
    <property type="entry name" value="Histidine kinase-like ATPase, C-terminal domain"/>
    <property type="match status" value="1"/>
</dbReference>
<dbReference type="InterPro" id="IPR001789">
    <property type="entry name" value="Sig_transdc_resp-reg_receiver"/>
</dbReference>
<dbReference type="Pfam" id="PF17149">
    <property type="entry name" value="CHASE5"/>
    <property type="match status" value="1"/>
</dbReference>
<comment type="subcellular location">
    <subcellularLocation>
        <location evidence="2">Membrane</location>
    </subcellularLocation>
</comment>
<evidence type="ECO:0000256" key="5">
    <source>
        <dbReference type="ARBA" id="ARBA00022679"/>
    </source>
</evidence>
<keyword evidence="7" id="KW-0418">Kinase</keyword>
<dbReference type="CDD" id="cd00082">
    <property type="entry name" value="HisKA"/>
    <property type="match status" value="1"/>
</dbReference>
<evidence type="ECO:0000259" key="16">
    <source>
        <dbReference type="PROSITE" id="PS50885"/>
    </source>
</evidence>
<dbReference type="InterPro" id="IPR036890">
    <property type="entry name" value="HATPase_C_sf"/>
</dbReference>